<evidence type="ECO:0000259" key="2">
    <source>
        <dbReference type="Pfam" id="PF04069"/>
    </source>
</evidence>
<dbReference type="HOGENOM" id="CLU_072510_0_0_7"/>
<keyword evidence="1" id="KW-0732">Signal</keyword>
<accession>W4L3X7</accession>
<evidence type="ECO:0000256" key="1">
    <source>
        <dbReference type="SAM" id="SignalP"/>
    </source>
</evidence>
<feature type="domain" description="ABC-type glycine betaine transport system substrate-binding" evidence="2">
    <location>
        <begin position="28"/>
        <end position="306"/>
    </location>
</feature>
<protein>
    <recommendedName>
        <fullName evidence="2">ABC-type glycine betaine transport system substrate-binding domain-containing protein</fullName>
    </recommendedName>
</protein>
<sequence length="330" mass="36309">MKRFTIAALVFSTMLWLTSGMALGACGKITIGEMNWGSAQVIANVEKFILEVGYGCEVELIQTATVPCMTSMVEKSEPDIASEIWINSVKEVFEKGVQDGRVIAAGNVLKDGGVESWWIPKYMAEKHPQIKTVADLMANADLFKDPEDPSKGRFYSCPSGWVCKIINNNLFKAYGIGKAFNNFDPGSAEGLAASIAKAAARQEPWVGYYWAPTPIMGKYPMVEIQLNDYDAEGHACNAKEHCDTPHAGRYPPSEVLAATTKKFADSHPKELAFIQKISVTNDVLSEVLAWGEDNQAEGNEMAGYFMLKYEQIWSAWLPSDIAAKVKKALK</sequence>
<evidence type="ECO:0000313" key="4">
    <source>
        <dbReference type="Proteomes" id="UP000019141"/>
    </source>
</evidence>
<keyword evidence="4" id="KW-1185">Reference proteome</keyword>
<dbReference type="PROSITE" id="PS51257">
    <property type="entry name" value="PROKAR_LIPOPROTEIN"/>
    <property type="match status" value="1"/>
</dbReference>
<feature type="chain" id="PRO_5004844425" description="ABC-type glycine betaine transport system substrate-binding domain-containing protein" evidence="1">
    <location>
        <begin position="25"/>
        <end position="330"/>
    </location>
</feature>
<dbReference type="Gene3D" id="3.40.190.100">
    <property type="entry name" value="Glycine betaine-binding periplasmic protein, domain 2"/>
    <property type="match status" value="1"/>
</dbReference>
<dbReference type="GO" id="GO:0043190">
    <property type="term" value="C:ATP-binding cassette (ABC) transporter complex"/>
    <property type="evidence" value="ECO:0007669"/>
    <property type="project" value="InterPro"/>
</dbReference>
<dbReference type="EMBL" id="AZHW01001383">
    <property type="protein sequence ID" value="ETW92757.1"/>
    <property type="molecule type" value="Genomic_DNA"/>
</dbReference>
<dbReference type="CDD" id="cd13641">
    <property type="entry name" value="PBP2_HisX_like"/>
    <property type="match status" value="1"/>
</dbReference>
<proteinExistence type="predicted"/>
<comment type="caution">
    <text evidence="3">The sequence shown here is derived from an EMBL/GenBank/DDBJ whole genome shotgun (WGS) entry which is preliminary data.</text>
</comment>
<dbReference type="InterPro" id="IPR007210">
    <property type="entry name" value="ABC_Gly_betaine_transp_sub-bd"/>
</dbReference>
<feature type="signal peptide" evidence="1">
    <location>
        <begin position="1"/>
        <end position="24"/>
    </location>
</feature>
<dbReference type="GO" id="GO:0022857">
    <property type="term" value="F:transmembrane transporter activity"/>
    <property type="evidence" value="ECO:0007669"/>
    <property type="project" value="InterPro"/>
</dbReference>
<dbReference type="Pfam" id="PF04069">
    <property type="entry name" value="OpuAC"/>
    <property type="match status" value="1"/>
</dbReference>
<gene>
    <name evidence="3" type="ORF">ETSY1_42275</name>
</gene>
<dbReference type="Proteomes" id="UP000019141">
    <property type="component" value="Unassembled WGS sequence"/>
</dbReference>
<name>W4L3X7_ENTF1</name>
<organism evidence="3 4">
    <name type="scientific">Entotheonella factor</name>
    <dbReference type="NCBI Taxonomy" id="1429438"/>
    <lineage>
        <taxon>Bacteria</taxon>
        <taxon>Pseudomonadati</taxon>
        <taxon>Nitrospinota/Tectimicrobiota group</taxon>
        <taxon>Candidatus Tectimicrobiota</taxon>
        <taxon>Candidatus Entotheonellia</taxon>
        <taxon>Candidatus Entotheonellales</taxon>
        <taxon>Candidatus Entotheonellaceae</taxon>
        <taxon>Candidatus Entotheonella</taxon>
    </lineage>
</organism>
<evidence type="ECO:0000313" key="3">
    <source>
        <dbReference type="EMBL" id="ETW92757.1"/>
    </source>
</evidence>
<dbReference type="AlphaFoldDB" id="W4L3X7"/>
<dbReference type="SUPFAM" id="SSF53850">
    <property type="entry name" value="Periplasmic binding protein-like II"/>
    <property type="match status" value="1"/>
</dbReference>
<reference evidence="3 4" key="1">
    <citation type="journal article" date="2014" name="Nature">
        <title>An environmental bacterial taxon with a large and distinct metabolic repertoire.</title>
        <authorList>
            <person name="Wilson M.C."/>
            <person name="Mori T."/>
            <person name="Ruckert C."/>
            <person name="Uria A.R."/>
            <person name="Helf M.J."/>
            <person name="Takada K."/>
            <person name="Gernert C."/>
            <person name="Steffens U.A."/>
            <person name="Heycke N."/>
            <person name="Schmitt S."/>
            <person name="Rinke C."/>
            <person name="Helfrich E.J."/>
            <person name="Brachmann A.O."/>
            <person name="Gurgui C."/>
            <person name="Wakimoto T."/>
            <person name="Kracht M."/>
            <person name="Crusemann M."/>
            <person name="Hentschel U."/>
            <person name="Abe I."/>
            <person name="Matsunaga S."/>
            <person name="Kalinowski J."/>
            <person name="Takeyama H."/>
            <person name="Piel J."/>
        </authorList>
    </citation>
    <scope>NUCLEOTIDE SEQUENCE [LARGE SCALE GENOMIC DNA]</scope>
    <source>
        <strain evidence="4">TSY1</strain>
    </source>
</reference>